<evidence type="ECO:0008006" key="3">
    <source>
        <dbReference type="Google" id="ProtNLM"/>
    </source>
</evidence>
<gene>
    <name evidence="1" type="ORF">NGTWS1702_21270</name>
</gene>
<reference evidence="1 2" key="1">
    <citation type="submission" date="2021-08" db="EMBL/GenBank/DDBJ databases">
        <title>Draft genome sequence of Mycolicibacterium sp. NGTWS1702 strain.</title>
        <authorList>
            <person name="Matsumoto M."/>
            <person name="Tang B.C.C."/>
            <person name="Machida Y."/>
            <person name="Matoyama H."/>
            <person name="Kishihara T."/>
            <person name="Sato S."/>
            <person name="Kondo I."/>
            <person name="Sano M."/>
            <person name="Kato G."/>
        </authorList>
    </citation>
    <scope>NUCLEOTIDE SEQUENCE [LARGE SCALE GENOMIC DNA]</scope>
    <source>
        <strain evidence="1 2">NGTWSNA01</strain>
    </source>
</reference>
<comment type="caution">
    <text evidence="1">The sequence shown here is derived from an EMBL/GenBank/DDBJ whole genome shotgun (WGS) entry which is preliminary data.</text>
</comment>
<keyword evidence="2" id="KW-1185">Reference proteome</keyword>
<sequence length="90" mass="9777">MGQEAWPFLGTEARAAGRVSRRTLRSRHQRIYRDVYLPAGQKITPVTRAAAAWLWSGRAATAAGLSAAALHDRIRLDAVLDGWPGGPVLD</sequence>
<name>A0ABQ4VDW6_9MYCO</name>
<dbReference type="EMBL" id="BPRH01002231">
    <property type="protein sequence ID" value="GJF16418.1"/>
    <property type="molecule type" value="Genomic_DNA"/>
</dbReference>
<dbReference type="Proteomes" id="UP001060504">
    <property type="component" value="Unassembled WGS sequence"/>
</dbReference>
<organism evidence="1 2">
    <name type="scientific">Mycolicibacterium cyprinidarum</name>
    <dbReference type="NCBI Taxonomy" id="2860311"/>
    <lineage>
        <taxon>Bacteria</taxon>
        <taxon>Bacillati</taxon>
        <taxon>Actinomycetota</taxon>
        <taxon>Actinomycetes</taxon>
        <taxon>Mycobacteriales</taxon>
        <taxon>Mycobacteriaceae</taxon>
        <taxon>Mycolicibacterium</taxon>
    </lineage>
</organism>
<evidence type="ECO:0000313" key="2">
    <source>
        <dbReference type="Proteomes" id="UP001060504"/>
    </source>
</evidence>
<protein>
    <recommendedName>
        <fullName evidence="3">Integrase</fullName>
    </recommendedName>
</protein>
<accession>A0ABQ4VDW6</accession>
<proteinExistence type="predicted"/>
<evidence type="ECO:0000313" key="1">
    <source>
        <dbReference type="EMBL" id="GJF16418.1"/>
    </source>
</evidence>